<protein>
    <submittedName>
        <fullName evidence="3">Uncharacterized protein</fullName>
    </submittedName>
</protein>
<feature type="domain" description="Retrovirus-related Pol polyprotein from transposon TNT 1-94-like beta-barrel" evidence="1">
    <location>
        <begin position="242"/>
        <end position="301"/>
    </location>
</feature>
<evidence type="ECO:0000313" key="4">
    <source>
        <dbReference type="Proteomes" id="UP000886885"/>
    </source>
</evidence>
<dbReference type="AlphaFoldDB" id="A0A8X7Y2Q0"/>
<keyword evidence="4" id="KW-1185">Reference proteome</keyword>
<dbReference type="PANTHER" id="PTHR34204">
    <property type="entry name" value="RNA-BINDING ASCH DOMAIN PROTEIN"/>
    <property type="match status" value="1"/>
</dbReference>
<dbReference type="Pfam" id="PF25597">
    <property type="entry name" value="SH3_retrovirus"/>
    <property type="match status" value="1"/>
</dbReference>
<name>A0A8X7Y2Q0_POPTO</name>
<evidence type="ECO:0000259" key="1">
    <source>
        <dbReference type="Pfam" id="PF22936"/>
    </source>
</evidence>
<evidence type="ECO:0000313" key="3">
    <source>
        <dbReference type="EMBL" id="KAG6741317.1"/>
    </source>
</evidence>
<dbReference type="PANTHER" id="PTHR34204:SF2">
    <property type="entry name" value="RNA-BINDING ASCH DOMAIN PROTEIN"/>
    <property type="match status" value="1"/>
</dbReference>
<dbReference type="EMBL" id="JAAWWB010000034">
    <property type="protein sequence ID" value="KAG6741317.1"/>
    <property type="molecule type" value="Genomic_DNA"/>
</dbReference>
<reference evidence="3" key="1">
    <citation type="journal article" date="2020" name="bioRxiv">
        <title>Hybrid origin of Populus tomentosa Carr. identified through genome sequencing and phylogenomic analysis.</title>
        <authorList>
            <person name="An X."/>
            <person name="Gao K."/>
            <person name="Chen Z."/>
            <person name="Li J."/>
            <person name="Yang X."/>
            <person name="Yang X."/>
            <person name="Zhou J."/>
            <person name="Guo T."/>
            <person name="Zhao T."/>
            <person name="Huang S."/>
            <person name="Miao D."/>
            <person name="Khan W.U."/>
            <person name="Rao P."/>
            <person name="Ye M."/>
            <person name="Lei B."/>
            <person name="Liao W."/>
            <person name="Wang J."/>
            <person name="Ji L."/>
            <person name="Li Y."/>
            <person name="Guo B."/>
            <person name="Mustafa N.S."/>
            <person name="Li S."/>
            <person name="Yun Q."/>
            <person name="Keller S.R."/>
            <person name="Mao J."/>
            <person name="Zhang R."/>
            <person name="Strauss S.H."/>
        </authorList>
    </citation>
    <scope>NUCLEOTIDE SEQUENCE</scope>
    <source>
        <strain evidence="3">GM15</strain>
        <tissue evidence="3">Leaf</tissue>
    </source>
</reference>
<proteinExistence type="predicted"/>
<dbReference type="InterPro" id="IPR057670">
    <property type="entry name" value="SH3_retrovirus"/>
</dbReference>
<dbReference type="OrthoDB" id="817366at2759"/>
<dbReference type="Proteomes" id="UP000886885">
    <property type="component" value="Chromosome 17D"/>
</dbReference>
<accession>A0A8X7Y2Q0</accession>
<feature type="domain" description="Retroviral polymerase SH3-like" evidence="2">
    <location>
        <begin position="345"/>
        <end position="375"/>
    </location>
</feature>
<evidence type="ECO:0000259" key="2">
    <source>
        <dbReference type="Pfam" id="PF25597"/>
    </source>
</evidence>
<sequence length="465" mass="51604">MRLVGVCVNSEAVDKVVKEIMPGEKAEETRSRANSFGDMARKAVEDGGSSYDDSSPVDFTSDIGRRSVIHPSVLKMSHPPRILSWMANGIGSSLDALFLNRLNHGVLSIGGLCTPPLENGERLRDSIGDLLKFTLESHVKQTLEFNLGPSKEFCIDLLEEDPNEMSCHVTVQQRVMKNHSFDGVAQYPLYKRLALYHSVKCGALWRTHVKMMFCDEDSNLKYASFFKMLQAESLEKVLPGVKTVEEGSAKFGDGSTVKIQGRGSVLLEDFTGEHRILTNVYYIPMLKSNIISLGQLDENGCKVVIEGGVMTILDRLQRLLAKVKRSSNRLYVLNIASALPECFLGYRMFDPKTKQVVVTRDVVFDEEKKWDWTDSSATESKPAKDIFTVLYFPVAVSSDAAHQGIEEEMLYPNMVSPQPGFYQSGEPENTSAGSNRAYGFGSGNAQTPVSFPVEQMASKFIHPEA</sequence>
<organism evidence="3 4">
    <name type="scientific">Populus tomentosa</name>
    <name type="common">Chinese white poplar</name>
    <dbReference type="NCBI Taxonomy" id="118781"/>
    <lineage>
        <taxon>Eukaryota</taxon>
        <taxon>Viridiplantae</taxon>
        <taxon>Streptophyta</taxon>
        <taxon>Embryophyta</taxon>
        <taxon>Tracheophyta</taxon>
        <taxon>Spermatophyta</taxon>
        <taxon>Magnoliopsida</taxon>
        <taxon>eudicotyledons</taxon>
        <taxon>Gunneridae</taxon>
        <taxon>Pentapetalae</taxon>
        <taxon>rosids</taxon>
        <taxon>fabids</taxon>
        <taxon>Malpighiales</taxon>
        <taxon>Salicaceae</taxon>
        <taxon>Saliceae</taxon>
        <taxon>Populus</taxon>
    </lineage>
</organism>
<comment type="caution">
    <text evidence="3">The sequence shown here is derived from an EMBL/GenBank/DDBJ whole genome shotgun (WGS) entry which is preliminary data.</text>
</comment>
<dbReference type="Pfam" id="PF22936">
    <property type="entry name" value="Pol_BBD"/>
    <property type="match status" value="1"/>
</dbReference>
<gene>
    <name evidence="3" type="ORF">POTOM_054550</name>
</gene>
<dbReference type="InterPro" id="IPR054722">
    <property type="entry name" value="PolX-like_BBD"/>
</dbReference>